<accession>A0A9W8K633</accession>
<protein>
    <submittedName>
        <fullName evidence="1">Uncharacterized protein</fullName>
    </submittedName>
</protein>
<reference evidence="1" key="1">
    <citation type="submission" date="2022-07" db="EMBL/GenBank/DDBJ databases">
        <title>Genome Sequence of Agrocybe chaxingu.</title>
        <authorList>
            <person name="Buettner E."/>
        </authorList>
    </citation>
    <scope>NUCLEOTIDE SEQUENCE</scope>
    <source>
        <strain evidence="1">MP-N11</strain>
    </source>
</reference>
<dbReference type="EMBL" id="JANKHO010000185">
    <property type="protein sequence ID" value="KAJ3513671.1"/>
    <property type="molecule type" value="Genomic_DNA"/>
</dbReference>
<gene>
    <name evidence="1" type="ORF">NLJ89_g2820</name>
</gene>
<sequence>MTFKFDHISDLNVVQPNSHPDFGSTASRTAAVSTKGWGRREAVRTACATRCQMLIIRNMEPGYASSVLMELLTVCIDDFALASLQPKEFSMSAASISTYPGPRTNIGSHLLKLRTLSVTSLSAPLLRTSIINLGGS</sequence>
<keyword evidence="2" id="KW-1185">Reference proteome</keyword>
<name>A0A9W8K633_9AGAR</name>
<evidence type="ECO:0000313" key="1">
    <source>
        <dbReference type="EMBL" id="KAJ3513671.1"/>
    </source>
</evidence>
<proteinExistence type="predicted"/>
<organism evidence="1 2">
    <name type="scientific">Agrocybe chaxingu</name>
    <dbReference type="NCBI Taxonomy" id="84603"/>
    <lineage>
        <taxon>Eukaryota</taxon>
        <taxon>Fungi</taxon>
        <taxon>Dikarya</taxon>
        <taxon>Basidiomycota</taxon>
        <taxon>Agaricomycotina</taxon>
        <taxon>Agaricomycetes</taxon>
        <taxon>Agaricomycetidae</taxon>
        <taxon>Agaricales</taxon>
        <taxon>Agaricineae</taxon>
        <taxon>Strophariaceae</taxon>
        <taxon>Agrocybe</taxon>
    </lineage>
</organism>
<dbReference type="Proteomes" id="UP001148786">
    <property type="component" value="Unassembled WGS sequence"/>
</dbReference>
<dbReference type="AlphaFoldDB" id="A0A9W8K633"/>
<evidence type="ECO:0000313" key="2">
    <source>
        <dbReference type="Proteomes" id="UP001148786"/>
    </source>
</evidence>
<comment type="caution">
    <text evidence="1">The sequence shown here is derived from an EMBL/GenBank/DDBJ whole genome shotgun (WGS) entry which is preliminary data.</text>
</comment>